<feature type="transmembrane region" description="Helical" evidence="10">
    <location>
        <begin position="245"/>
        <end position="270"/>
    </location>
</feature>
<feature type="transmembrane region" description="Helical" evidence="10">
    <location>
        <begin position="188"/>
        <end position="207"/>
    </location>
</feature>
<dbReference type="InterPro" id="IPR001204">
    <property type="entry name" value="Phos_transporter"/>
</dbReference>
<dbReference type="InterPro" id="IPR038078">
    <property type="entry name" value="PhoU-like_sf"/>
</dbReference>
<comment type="similarity">
    <text evidence="3">Belongs to the UPF0111 family.</text>
</comment>
<feature type="transmembrane region" description="Helical" evidence="10">
    <location>
        <begin position="452"/>
        <end position="471"/>
    </location>
</feature>
<feature type="transmembrane region" description="Helical" evidence="10">
    <location>
        <begin position="427"/>
        <end position="446"/>
    </location>
</feature>
<keyword evidence="7 10" id="KW-0812">Transmembrane</keyword>
<dbReference type="Pfam" id="PF01384">
    <property type="entry name" value="PHO4"/>
    <property type="match status" value="1"/>
</dbReference>
<dbReference type="EMBL" id="KF900415">
    <property type="protein sequence ID" value="AIE94157.1"/>
    <property type="molecule type" value="Genomic_DNA"/>
</dbReference>
<dbReference type="Gene3D" id="1.20.58.220">
    <property type="entry name" value="Phosphate transport system protein phou homolog 2, domain 2"/>
    <property type="match status" value="1"/>
</dbReference>
<dbReference type="PANTHER" id="PTHR11101">
    <property type="entry name" value="PHOSPHATE TRANSPORTER"/>
    <property type="match status" value="1"/>
</dbReference>
<accession>A0A075FX03</accession>
<feature type="transmembrane region" description="Helical" evidence="10">
    <location>
        <begin position="151"/>
        <end position="176"/>
    </location>
</feature>
<feature type="transmembrane region" description="Helical" evidence="10">
    <location>
        <begin position="334"/>
        <end position="353"/>
    </location>
</feature>
<evidence type="ECO:0000256" key="3">
    <source>
        <dbReference type="ARBA" id="ARBA00008591"/>
    </source>
</evidence>
<dbReference type="GO" id="GO:0005315">
    <property type="term" value="F:phosphate transmembrane transporter activity"/>
    <property type="evidence" value="ECO:0007669"/>
    <property type="project" value="InterPro"/>
</dbReference>
<comment type="function">
    <text evidence="1">Potential transporter for phosphate.</text>
</comment>
<comment type="subcellular location">
    <subcellularLocation>
        <location evidence="2 10">Membrane</location>
        <topology evidence="2 10">Multi-pass membrane protein</topology>
    </subcellularLocation>
</comment>
<evidence type="ECO:0000256" key="4">
    <source>
        <dbReference type="ARBA" id="ARBA00009916"/>
    </source>
</evidence>
<dbReference type="Pfam" id="PF01865">
    <property type="entry name" value="PhoU_div"/>
    <property type="match status" value="1"/>
</dbReference>
<evidence type="ECO:0000256" key="10">
    <source>
        <dbReference type="RuleBase" id="RU363058"/>
    </source>
</evidence>
<dbReference type="GO" id="GO:0035435">
    <property type="term" value="P:phosphate ion transmembrane transport"/>
    <property type="evidence" value="ECO:0007669"/>
    <property type="project" value="TreeGrafter"/>
</dbReference>
<evidence type="ECO:0000256" key="7">
    <source>
        <dbReference type="ARBA" id="ARBA00022692"/>
    </source>
</evidence>
<name>A0A075FX03_9EURY</name>
<dbReference type="InterPro" id="IPR018445">
    <property type="entry name" value="Put_Phosphate_transp_reg"/>
</dbReference>
<proteinExistence type="inferred from homology"/>
<feature type="transmembrane region" description="Helical" evidence="10">
    <location>
        <begin position="46"/>
        <end position="65"/>
    </location>
</feature>
<evidence type="ECO:0000256" key="9">
    <source>
        <dbReference type="ARBA" id="ARBA00023136"/>
    </source>
</evidence>
<feature type="transmembrane region" description="Helical" evidence="10">
    <location>
        <begin position="374"/>
        <end position="393"/>
    </location>
</feature>
<evidence type="ECO:0000313" key="11">
    <source>
        <dbReference type="EMBL" id="AIE94157.1"/>
    </source>
</evidence>
<sequence length="706" mass="76778">MEPIMWVVLILATAVCAYMAWNIGANDVANAMGTSVGSRALTLKQAVVIAAVFEFMGAFFAGDAVTDTVRKGILYFDTEADYFNAAFTNDLMYGFIAAMMAAAVWITIATRFGLPVSTTHSIIGGIVGIGLVLEVQYDASLINWEKLTEVVLSWVASPLMGGLLAFFTFYIVRATILEAPNPIERSRWMAPLMALPTFFVLGIALQFKALKGLIARLEREGIIADKYDWLPVKENGVWNPMAENAWIPFNAIMVALVIGIIGSLILYWVLRNYEFQGEGFHGVEKIFVWLQVITAAYVAFAHGANDRSNAIGPMATVFELLTSTPGELAGKVDVPLWLILLGSAGIAIGVVTWGWRVMETIGHKITDITPTRGFAAEFGAATTILVFSMPFLAVPVSTTHTLVGAVVGVGLAGGAKNVDFRVFGKIFASWVASLPAAGFGAVTLYVAMGSTAINLIVVLPIAFATVAYVLWITRDEEIVIEDALADVGGDGTKQPTVFELFHTHAEAVEATVENMLTAVSKATAGEDASAEIQATIDAELYADDIKNALREKVSAREWKLLIDSDEFLYMLGRQDRIADYAQNVAEQLSFRPLYDNAKARGMVMEMAEAVQKTTAIYEDTVLHLRDLTLSGYTKTGRTELRDLIHQVNLAEHEADIVESRAAGFVFREGSDDPLAAVHMYRVLQRLDDVANACEDAANAFLPIVYQ</sequence>
<comment type="similarity">
    <text evidence="4 10">Belongs to the inorganic phosphate transporter (PiT) (TC 2.A.20) family.</text>
</comment>
<feature type="transmembrane region" description="Helical" evidence="10">
    <location>
        <begin position="91"/>
        <end position="110"/>
    </location>
</feature>
<feature type="transmembrane region" description="Helical" evidence="10">
    <location>
        <begin position="122"/>
        <end position="139"/>
    </location>
</feature>
<evidence type="ECO:0000256" key="8">
    <source>
        <dbReference type="ARBA" id="ARBA00022989"/>
    </source>
</evidence>
<feature type="transmembrane region" description="Helical" evidence="10">
    <location>
        <begin position="282"/>
        <end position="300"/>
    </location>
</feature>
<keyword evidence="9 10" id="KW-0472">Membrane</keyword>
<evidence type="ECO:0000256" key="6">
    <source>
        <dbReference type="ARBA" id="ARBA00022592"/>
    </source>
</evidence>
<feature type="transmembrane region" description="Helical" evidence="10">
    <location>
        <begin position="6"/>
        <end position="25"/>
    </location>
</feature>
<reference evidence="11" key="1">
    <citation type="journal article" date="2014" name="Genome Biol. Evol.">
        <title>Pangenome evidence for extensive interdomain horizontal transfer affecting lineage core and shell genes in uncultured planktonic thaumarchaeota and euryarchaeota.</title>
        <authorList>
            <person name="Deschamps P."/>
            <person name="Zivanovic Y."/>
            <person name="Moreira D."/>
            <person name="Rodriguez-Valera F."/>
            <person name="Lopez-Garcia P."/>
        </authorList>
    </citation>
    <scope>NUCLEOTIDE SEQUENCE</scope>
</reference>
<dbReference type="AlphaFoldDB" id="A0A075FX03"/>
<gene>
    <name evidence="11" type="primary">TC.PIT</name>
</gene>
<keyword evidence="8 10" id="KW-1133">Transmembrane helix</keyword>
<evidence type="ECO:0000256" key="5">
    <source>
        <dbReference type="ARBA" id="ARBA00022448"/>
    </source>
</evidence>
<dbReference type="GO" id="GO:0016020">
    <property type="term" value="C:membrane"/>
    <property type="evidence" value="ECO:0007669"/>
    <property type="project" value="UniProtKB-SubCell"/>
</dbReference>
<evidence type="ECO:0000256" key="1">
    <source>
        <dbReference type="ARBA" id="ARBA00001981"/>
    </source>
</evidence>
<dbReference type="PANTHER" id="PTHR11101:SF80">
    <property type="entry name" value="PHOSPHATE TRANSPORTER"/>
    <property type="match status" value="1"/>
</dbReference>
<evidence type="ECO:0000256" key="2">
    <source>
        <dbReference type="ARBA" id="ARBA00004141"/>
    </source>
</evidence>
<protein>
    <recommendedName>
        <fullName evidence="10">Phosphate transporter</fullName>
    </recommendedName>
</protein>
<keyword evidence="6 10" id="KW-0592">Phosphate transport</keyword>
<keyword evidence="5 10" id="KW-0813">Transport</keyword>
<organism evidence="11">
    <name type="scientific">uncultured marine group II/III euryarchaeote AD1000_44_A01</name>
    <dbReference type="NCBI Taxonomy" id="1457773"/>
    <lineage>
        <taxon>Archaea</taxon>
        <taxon>Methanobacteriati</taxon>
        <taxon>Methanobacteriota</taxon>
        <taxon>environmental samples</taxon>
    </lineage>
</organism>